<evidence type="ECO:0000313" key="2">
    <source>
        <dbReference type="EMBL" id="MFD1888069.1"/>
    </source>
</evidence>
<feature type="transmembrane region" description="Helical" evidence="1">
    <location>
        <begin position="35"/>
        <end position="62"/>
    </location>
</feature>
<evidence type="ECO:0000313" key="3">
    <source>
        <dbReference type="Proteomes" id="UP001597233"/>
    </source>
</evidence>
<evidence type="ECO:0000256" key="1">
    <source>
        <dbReference type="SAM" id="Phobius"/>
    </source>
</evidence>
<organism evidence="2 3">
    <name type="scientific">Paenibacillus wenxiniae</name>
    <dbReference type="NCBI Taxonomy" id="1636843"/>
    <lineage>
        <taxon>Bacteria</taxon>
        <taxon>Bacillati</taxon>
        <taxon>Bacillota</taxon>
        <taxon>Bacilli</taxon>
        <taxon>Bacillales</taxon>
        <taxon>Paenibacillaceae</taxon>
        <taxon>Paenibacillus</taxon>
    </lineage>
</organism>
<keyword evidence="1" id="KW-0472">Membrane</keyword>
<proteinExistence type="predicted"/>
<keyword evidence="1" id="KW-1133">Transmembrane helix</keyword>
<keyword evidence="1" id="KW-0812">Transmembrane</keyword>
<dbReference type="EMBL" id="JBHUEH010000032">
    <property type="protein sequence ID" value="MFD1888069.1"/>
    <property type="molecule type" value="Genomic_DNA"/>
</dbReference>
<dbReference type="Proteomes" id="UP001597233">
    <property type="component" value="Unassembled WGS sequence"/>
</dbReference>
<name>A0ABW4RPU2_9BACL</name>
<dbReference type="RefSeq" id="WP_347323662.1">
    <property type="nucleotide sequence ID" value="NZ_JBCGUH010000002.1"/>
</dbReference>
<feature type="transmembrane region" description="Helical" evidence="1">
    <location>
        <begin position="82"/>
        <end position="103"/>
    </location>
</feature>
<feature type="transmembrane region" description="Helical" evidence="1">
    <location>
        <begin position="6"/>
        <end position="23"/>
    </location>
</feature>
<keyword evidence="3" id="KW-1185">Reference proteome</keyword>
<reference evidence="3" key="1">
    <citation type="journal article" date="2019" name="Int. J. Syst. Evol. Microbiol.">
        <title>The Global Catalogue of Microorganisms (GCM) 10K type strain sequencing project: providing services to taxonomists for standard genome sequencing and annotation.</title>
        <authorList>
            <consortium name="The Broad Institute Genomics Platform"/>
            <consortium name="The Broad Institute Genome Sequencing Center for Infectious Disease"/>
            <person name="Wu L."/>
            <person name="Ma J."/>
        </authorList>
    </citation>
    <scope>NUCLEOTIDE SEQUENCE [LARGE SCALE GENOMIC DNA]</scope>
    <source>
        <strain evidence="3">CCUG 54950</strain>
    </source>
</reference>
<comment type="caution">
    <text evidence="2">The sequence shown here is derived from an EMBL/GenBank/DDBJ whole genome shotgun (WGS) entry which is preliminary data.</text>
</comment>
<protein>
    <submittedName>
        <fullName evidence="2">Uncharacterized protein</fullName>
    </submittedName>
</protein>
<sequence>MDFIRLSILIFIVLYLFMIPIFFRLRDKEDHSLSVAMSLFVMAALALIPTAVLVAIIMIGYLFMDIVSITPFIQFSSHWDTVVYVIALLIILSVGELVIIPIAKSLLTLVLRHPLSKWIGDLVTIVINTLLISIISELLPGVTIQGIEVALGMALVYQCMEWMVDIRTAKQSAKSK</sequence>
<accession>A0ABW4RPU2</accession>
<gene>
    <name evidence="2" type="ORF">ACFSC9_21530</name>
</gene>
<feature type="transmembrane region" description="Helical" evidence="1">
    <location>
        <begin position="115"/>
        <end position="136"/>
    </location>
</feature>